<feature type="transmembrane region" description="Helical" evidence="9">
    <location>
        <begin position="196"/>
        <end position="213"/>
    </location>
</feature>
<dbReference type="GO" id="GO:0000139">
    <property type="term" value="C:Golgi membrane"/>
    <property type="evidence" value="ECO:0007669"/>
    <property type="project" value="UniProtKB-SubCell"/>
</dbReference>
<keyword evidence="2 9" id="KW-0813">Transport</keyword>
<evidence type="ECO:0000313" key="10">
    <source>
        <dbReference type="EMBL" id="TBT96867.1"/>
    </source>
</evidence>
<evidence type="ECO:0000256" key="9">
    <source>
        <dbReference type="RuleBase" id="RU368073"/>
    </source>
</evidence>
<keyword evidence="7 9" id="KW-0333">Golgi apparatus</keyword>
<dbReference type="GO" id="GO:0005789">
    <property type="term" value="C:endoplasmic reticulum membrane"/>
    <property type="evidence" value="ECO:0007669"/>
    <property type="project" value="UniProtKB-SubCell"/>
</dbReference>
<dbReference type="GO" id="GO:0015031">
    <property type="term" value="P:protein transport"/>
    <property type="evidence" value="ECO:0007669"/>
    <property type="project" value="UniProtKB-KW"/>
</dbReference>
<dbReference type="STRING" id="148818.A0A4Q9KQC8"/>
<feature type="transmembrane region" description="Helical" evidence="9">
    <location>
        <begin position="74"/>
        <end position="94"/>
    </location>
</feature>
<feature type="transmembrane region" description="Helical" evidence="9">
    <location>
        <begin position="166"/>
        <end position="190"/>
    </location>
</feature>
<dbReference type="PANTHER" id="PTHR14083:SF0">
    <property type="entry name" value="YIP1D-INTERACTING FACTOR 1, ISOFORM C"/>
    <property type="match status" value="1"/>
</dbReference>
<dbReference type="PANTHER" id="PTHR14083">
    <property type="entry name" value="YIP1 INTERACTING FACTOR HOMOLOG YIF1 PROTEIN"/>
    <property type="match status" value="1"/>
</dbReference>
<dbReference type="VEuPathDB" id="MicrosporidiaDB:CWI36_3308p0010"/>
<proteinExistence type="inferred from homology"/>
<evidence type="ECO:0000256" key="5">
    <source>
        <dbReference type="ARBA" id="ARBA00022927"/>
    </source>
</evidence>
<comment type="function">
    <text evidence="9">Has a role in transport between endoplasmic reticulum and Golgi.</text>
</comment>
<feature type="transmembrane region" description="Helical" evidence="9">
    <location>
        <begin position="106"/>
        <end position="127"/>
    </location>
</feature>
<dbReference type="EMBL" id="PITI01003308">
    <property type="protein sequence ID" value="TBT96867.1"/>
    <property type="molecule type" value="Genomic_DNA"/>
</dbReference>
<dbReference type="GO" id="GO:0030134">
    <property type="term" value="C:COPII-coated ER to Golgi transport vesicle"/>
    <property type="evidence" value="ECO:0007669"/>
    <property type="project" value="TreeGrafter"/>
</dbReference>
<organism evidence="10 11">
    <name type="scientific">Hamiltosporidium magnivora</name>
    <dbReference type="NCBI Taxonomy" id="148818"/>
    <lineage>
        <taxon>Eukaryota</taxon>
        <taxon>Fungi</taxon>
        <taxon>Fungi incertae sedis</taxon>
        <taxon>Microsporidia</taxon>
        <taxon>Dubosqiidae</taxon>
        <taxon>Hamiltosporidium</taxon>
    </lineage>
</organism>
<reference evidence="10 11" key="1">
    <citation type="submission" date="2017-12" db="EMBL/GenBank/DDBJ databases">
        <authorList>
            <person name="Pombert J.-F."/>
            <person name="Haag K.L."/>
            <person name="Ebert D."/>
        </authorList>
    </citation>
    <scope>NUCLEOTIDE SEQUENCE [LARGE SCALE GENOMIC DNA]</scope>
    <source>
        <strain evidence="10">BE-OM-2</strain>
    </source>
</reference>
<gene>
    <name evidence="10" type="ORF">CWI36_3308p0010</name>
</gene>
<sequence>MNVEMGKDVVKDYVNKGMQRVNFAKVRPYFNITNKYVLMKLIVIIFPFKNKEWHCAHHSDVIMADSMKVSDPDLYIPIMSFVTYILLIGLNMGFKNNFNPERLGIIFSRCLILELVCMSIVKLVGYFMDISELGLLDFLSFSGYKFVVIILNLLFKMKYLGVLVRIYFYCAFFFFLSRSLKGFVIGNSLVHRQRKIYFLFFTVILEVFLVFMLS</sequence>
<comment type="caution">
    <text evidence="10">The sequence shown here is derived from an EMBL/GenBank/DDBJ whole genome shotgun (WGS) entry which is preliminary data.</text>
</comment>
<keyword evidence="4 9" id="KW-0256">Endoplasmic reticulum</keyword>
<dbReference type="AlphaFoldDB" id="A0A4Q9KQC8"/>
<keyword evidence="3 9" id="KW-0812">Transmembrane</keyword>
<dbReference type="GO" id="GO:0005793">
    <property type="term" value="C:endoplasmic reticulum-Golgi intermediate compartment"/>
    <property type="evidence" value="ECO:0007669"/>
    <property type="project" value="UniProtKB-UniRule"/>
</dbReference>
<keyword evidence="5 9" id="KW-0653">Protein transport</keyword>
<dbReference type="Pfam" id="PF03878">
    <property type="entry name" value="YIF1"/>
    <property type="match status" value="1"/>
</dbReference>
<feature type="transmembrane region" description="Helical" evidence="9">
    <location>
        <begin position="133"/>
        <end position="154"/>
    </location>
</feature>
<evidence type="ECO:0000256" key="7">
    <source>
        <dbReference type="ARBA" id="ARBA00023034"/>
    </source>
</evidence>
<evidence type="ECO:0000256" key="1">
    <source>
        <dbReference type="ARBA" id="ARBA00009727"/>
    </source>
</evidence>
<dbReference type="Proteomes" id="UP000291404">
    <property type="component" value="Unassembled WGS sequence"/>
</dbReference>
<evidence type="ECO:0000256" key="6">
    <source>
        <dbReference type="ARBA" id="ARBA00022989"/>
    </source>
</evidence>
<evidence type="ECO:0000313" key="11">
    <source>
        <dbReference type="Proteomes" id="UP000291404"/>
    </source>
</evidence>
<dbReference type="InterPro" id="IPR005578">
    <property type="entry name" value="Yif1_fam"/>
</dbReference>
<dbReference type="VEuPathDB" id="MicrosporidiaDB:CWI39_1276p0010"/>
<keyword evidence="11" id="KW-1185">Reference proteome</keyword>
<evidence type="ECO:0000256" key="3">
    <source>
        <dbReference type="ARBA" id="ARBA00022692"/>
    </source>
</evidence>
<evidence type="ECO:0000256" key="4">
    <source>
        <dbReference type="ARBA" id="ARBA00022824"/>
    </source>
</evidence>
<evidence type="ECO:0000256" key="8">
    <source>
        <dbReference type="ARBA" id="ARBA00023136"/>
    </source>
</evidence>
<evidence type="ECO:0000256" key="2">
    <source>
        <dbReference type="ARBA" id="ARBA00022448"/>
    </source>
</evidence>
<protein>
    <recommendedName>
        <fullName evidence="9">Protein YIF1</fullName>
    </recommendedName>
</protein>
<comment type="subcellular location">
    <subcellularLocation>
        <location evidence="9">Endoplasmic reticulum membrane</location>
        <topology evidence="9">Multi-pass membrane protein</topology>
    </subcellularLocation>
    <subcellularLocation>
        <location evidence="9">Golgi apparatus membrane</location>
        <topology evidence="9">Multi-pass membrane protein</topology>
    </subcellularLocation>
</comment>
<name>A0A4Q9KQC8_9MICR</name>
<keyword evidence="6 9" id="KW-1133">Transmembrane helix</keyword>
<accession>A0A4Q9KQC8</accession>
<comment type="similarity">
    <text evidence="1 9">Belongs to the YIF1 family.</text>
</comment>
<keyword evidence="8 9" id="KW-0472">Membrane</keyword>
<dbReference type="GO" id="GO:0006888">
    <property type="term" value="P:endoplasmic reticulum to Golgi vesicle-mediated transport"/>
    <property type="evidence" value="ECO:0007669"/>
    <property type="project" value="UniProtKB-UniRule"/>
</dbReference>